<dbReference type="PANTHER" id="PTHR43289">
    <property type="entry name" value="MITOGEN-ACTIVATED PROTEIN KINASE KINASE KINASE 20-RELATED"/>
    <property type="match status" value="1"/>
</dbReference>
<proteinExistence type="predicted"/>
<organism evidence="7 8">
    <name type="scientific">Leptolyngbya boryana NIES-2135</name>
    <dbReference type="NCBI Taxonomy" id="1973484"/>
    <lineage>
        <taxon>Bacteria</taxon>
        <taxon>Bacillati</taxon>
        <taxon>Cyanobacteriota</taxon>
        <taxon>Cyanophyceae</taxon>
        <taxon>Leptolyngbyales</taxon>
        <taxon>Leptolyngbyaceae</taxon>
        <taxon>Leptolyngbya group</taxon>
        <taxon>Leptolyngbya</taxon>
    </lineage>
</organism>
<evidence type="ECO:0000259" key="6">
    <source>
        <dbReference type="PROSITE" id="PS50011"/>
    </source>
</evidence>
<dbReference type="PROSITE" id="PS00108">
    <property type="entry name" value="PROTEIN_KINASE_ST"/>
    <property type="match status" value="1"/>
</dbReference>
<gene>
    <name evidence="7" type="ORF">NIES2135_10630</name>
</gene>
<dbReference type="PANTHER" id="PTHR43289:SF6">
    <property type="entry name" value="SERINE_THREONINE-PROTEIN KINASE NEKL-3"/>
    <property type="match status" value="1"/>
</dbReference>
<evidence type="ECO:0000256" key="5">
    <source>
        <dbReference type="ARBA" id="ARBA00022840"/>
    </source>
</evidence>
<evidence type="ECO:0000256" key="4">
    <source>
        <dbReference type="ARBA" id="ARBA00022777"/>
    </source>
</evidence>
<dbReference type="GO" id="GO:0004674">
    <property type="term" value="F:protein serine/threonine kinase activity"/>
    <property type="evidence" value="ECO:0007669"/>
    <property type="project" value="UniProtKB-KW"/>
</dbReference>
<evidence type="ECO:0000313" key="8">
    <source>
        <dbReference type="Proteomes" id="UP000217895"/>
    </source>
</evidence>
<dbReference type="AlphaFoldDB" id="A0A1Z4JCQ4"/>
<dbReference type="EC" id="2.7.11.1" evidence="1"/>
<sequence length="300" mass="33988">MAPTTHTHPTPFPSLPGYEIVEQLYAGSRTRVYRAVEESSQRPVILKFLQQEYPTFDDLLHFRNQYTIAKALNLPGVIRPYSLEPYGNSYVLVMEDIGGLSLHDYARQSALSVSEVLTIALQLTEILHDLHQQRVIYKDLKPANILIQPTSKQVKLIDFSIASLLPRETQEIQNPNSLEGTLAYLSPEQTGRMNRGIDYRSDFYAFGATLYELLTGQLPFQSDDPMELVYSHLAKVPSAPHELNPEIPITVSEIVLKLMAKNAEDRYQSALGLKYDLETCLHQLKEIGTVIPFEIGTRDR</sequence>
<dbReference type="PROSITE" id="PS50011">
    <property type="entry name" value="PROTEIN_KINASE_DOM"/>
    <property type="match status" value="1"/>
</dbReference>
<dbReference type="SMART" id="SM00220">
    <property type="entry name" value="S_TKc"/>
    <property type="match status" value="1"/>
</dbReference>
<keyword evidence="8" id="KW-1185">Reference proteome</keyword>
<keyword evidence="2" id="KW-0808">Transferase</keyword>
<dbReference type="InterPro" id="IPR000719">
    <property type="entry name" value="Prot_kinase_dom"/>
</dbReference>
<dbReference type="Gene3D" id="1.10.510.10">
    <property type="entry name" value="Transferase(Phosphotransferase) domain 1"/>
    <property type="match status" value="1"/>
</dbReference>
<feature type="domain" description="Protein kinase" evidence="6">
    <location>
        <begin position="18"/>
        <end position="285"/>
    </location>
</feature>
<keyword evidence="7" id="KW-0723">Serine/threonine-protein kinase</keyword>
<accession>A0A1Z4JCQ4</accession>
<dbReference type="Pfam" id="PF00069">
    <property type="entry name" value="Pkinase"/>
    <property type="match status" value="1"/>
</dbReference>
<evidence type="ECO:0000313" key="7">
    <source>
        <dbReference type="EMBL" id="BAY54247.1"/>
    </source>
</evidence>
<protein>
    <recommendedName>
        <fullName evidence="1">non-specific serine/threonine protein kinase</fullName>
        <ecNumber evidence="1">2.7.11.1</ecNumber>
    </recommendedName>
</protein>
<dbReference type="SUPFAM" id="SSF56112">
    <property type="entry name" value="Protein kinase-like (PK-like)"/>
    <property type="match status" value="1"/>
</dbReference>
<reference evidence="7 8" key="1">
    <citation type="submission" date="2017-06" db="EMBL/GenBank/DDBJ databases">
        <title>Genome sequencing of cyanobaciteial culture collection at National Institute for Environmental Studies (NIES).</title>
        <authorList>
            <person name="Hirose Y."/>
            <person name="Shimura Y."/>
            <person name="Fujisawa T."/>
            <person name="Nakamura Y."/>
            <person name="Kawachi M."/>
        </authorList>
    </citation>
    <scope>NUCLEOTIDE SEQUENCE [LARGE SCALE GENOMIC DNA]</scope>
    <source>
        <strain evidence="7 8">NIES-2135</strain>
    </source>
</reference>
<dbReference type="CDD" id="cd14014">
    <property type="entry name" value="STKc_PknB_like"/>
    <property type="match status" value="1"/>
</dbReference>
<keyword evidence="3" id="KW-0547">Nucleotide-binding</keyword>
<dbReference type="Gene3D" id="3.30.200.20">
    <property type="entry name" value="Phosphorylase Kinase, domain 1"/>
    <property type="match status" value="1"/>
</dbReference>
<dbReference type="EMBL" id="AP018203">
    <property type="protein sequence ID" value="BAY54247.1"/>
    <property type="molecule type" value="Genomic_DNA"/>
</dbReference>
<keyword evidence="5" id="KW-0067">ATP-binding</keyword>
<dbReference type="InterPro" id="IPR008271">
    <property type="entry name" value="Ser/Thr_kinase_AS"/>
</dbReference>
<dbReference type="InterPro" id="IPR011009">
    <property type="entry name" value="Kinase-like_dom_sf"/>
</dbReference>
<evidence type="ECO:0000256" key="3">
    <source>
        <dbReference type="ARBA" id="ARBA00022741"/>
    </source>
</evidence>
<dbReference type="GO" id="GO:0005524">
    <property type="term" value="F:ATP binding"/>
    <property type="evidence" value="ECO:0007669"/>
    <property type="project" value="UniProtKB-KW"/>
</dbReference>
<evidence type="ECO:0000256" key="2">
    <source>
        <dbReference type="ARBA" id="ARBA00022679"/>
    </source>
</evidence>
<evidence type="ECO:0000256" key="1">
    <source>
        <dbReference type="ARBA" id="ARBA00012513"/>
    </source>
</evidence>
<keyword evidence="4 7" id="KW-0418">Kinase</keyword>
<dbReference type="Proteomes" id="UP000217895">
    <property type="component" value="Chromosome"/>
</dbReference>
<name>A0A1Z4JCQ4_LEPBY</name>